<dbReference type="InterPro" id="IPR036816">
    <property type="entry name" value="RNaseA-like_dom_sf"/>
</dbReference>
<organism evidence="2 3">
    <name type="scientific">Platysternon megacephalum</name>
    <name type="common">big-headed turtle</name>
    <dbReference type="NCBI Taxonomy" id="55544"/>
    <lineage>
        <taxon>Eukaryota</taxon>
        <taxon>Metazoa</taxon>
        <taxon>Chordata</taxon>
        <taxon>Craniata</taxon>
        <taxon>Vertebrata</taxon>
        <taxon>Euteleostomi</taxon>
        <taxon>Archelosauria</taxon>
        <taxon>Testudinata</taxon>
        <taxon>Testudines</taxon>
        <taxon>Cryptodira</taxon>
        <taxon>Durocryptodira</taxon>
        <taxon>Testudinoidea</taxon>
        <taxon>Platysternidae</taxon>
        <taxon>Platysternon</taxon>
    </lineage>
</organism>
<evidence type="ECO:0000256" key="1">
    <source>
        <dbReference type="SAM" id="MobiDB-lite"/>
    </source>
</evidence>
<dbReference type="OrthoDB" id="9419101at2759"/>
<name>A0A4D9DIB1_9SAUR</name>
<keyword evidence="3" id="KW-1185">Reference proteome</keyword>
<protein>
    <submittedName>
        <fullName evidence="2">Inter-alpha-trypsin inhibitor heavy chain H5-like</fullName>
    </submittedName>
</protein>
<comment type="caution">
    <text evidence="2">The sequence shown here is derived from an EMBL/GenBank/DDBJ whole genome shotgun (WGS) entry which is preliminary data.</text>
</comment>
<evidence type="ECO:0000313" key="2">
    <source>
        <dbReference type="EMBL" id="TFJ97004.1"/>
    </source>
</evidence>
<dbReference type="AlphaFoldDB" id="A0A4D9DIB1"/>
<feature type="region of interest" description="Disordered" evidence="1">
    <location>
        <begin position="59"/>
        <end position="81"/>
    </location>
</feature>
<sequence length="81" mass="8887">MMPRWNLTTPFCKPTHTFTPAPASQSQAICGHGGTSDRCYHCDNKAGFRFTTCRVVPGSHLGQSPHQQDPPDLQPGKAHEL</sequence>
<dbReference type="SUPFAM" id="SSF54076">
    <property type="entry name" value="RNase A-like"/>
    <property type="match status" value="1"/>
</dbReference>
<dbReference type="EMBL" id="QXTE01000546">
    <property type="protein sequence ID" value="TFJ97004.1"/>
    <property type="molecule type" value="Genomic_DNA"/>
</dbReference>
<dbReference type="Proteomes" id="UP000297703">
    <property type="component" value="Unassembled WGS sequence"/>
</dbReference>
<reference evidence="2 3" key="2">
    <citation type="submission" date="2019-04" db="EMBL/GenBank/DDBJ databases">
        <title>The genome sequence of big-headed turtle.</title>
        <authorList>
            <person name="Gong S."/>
        </authorList>
    </citation>
    <scope>NUCLEOTIDE SEQUENCE [LARGE SCALE GENOMIC DNA]</scope>
    <source>
        <strain evidence="2">DO16091913</strain>
        <tissue evidence="2">Muscle</tissue>
    </source>
</reference>
<dbReference type="Gene3D" id="3.10.130.10">
    <property type="entry name" value="Ribonuclease A-like domain"/>
    <property type="match status" value="1"/>
</dbReference>
<reference evidence="2 3" key="1">
    <citation type="submission" date="2019-04" db="EMBL/GenBank/DDBJ databases">
        <title>Draft genome of the big-headed turtle Platysternon megacephalum.</title>
        <authorList>
            <person name="Gong S."/>
        </authorList>
    </citation>
    <scope>NUCLEOTIDE SEQUENCE [LARGE SCALE GENOMIC DNA]</scope>
    <source>
        <strain evidence="2">DO16091913</strain>
        <tissue evidence="2">Muscle</tissue>
    </source>
</reference>
<evidence type="ECO:0000313" key="3">
    <source>
        <dbReference type="Proteomes" id="UP000297703"/>
    </source>
</evidence>
<accession>A0A4D9DIB1</accession>
<gene>
    <name evidence="2" type="ORF">DR999_PMT21181</name>
</gene>
<proteinExistence type="predicted"/>